<keyword evidence="2" id="KW-0539">Nucleus</keyword>
<feature type="domain" description="RSE1/DDB1/CPSF1 first beta-propeller" evidence="5">
    <location>
        <begin position="14"/>
        <end position="279"/>
    </location>
</feature>
<dbReference type="InterPro" id="IPR015943">
    <property type="entry name" value="WD40/YVTN_repeat-like_dom_sf"/>
</dbReference>
<evidence type="ECO:0000256" key="1">
    <source>
        <dbReference type="ARBA" id="ARBA00004123"/>
    </source>
</evidence>
<dbReference type="InterPro" id="IPR018846">
    <property type="entry name" value="Beta-prop_RSE1/DDB1/CPSF1_1st"/>
</dbReference>
<evidence type="ECO:0000259" key="5">
    <source>
        <dbReference type="Pfam" id="PF10433"/>
    </source>
</evidence>
<dbReference type="GO" id="GO:0005634">
    <property type="term" value="C:nucleus"/>
    <property type="evidence" value="ECO:0007669"/>
    <property type="project" value="UniProtKB-SubCell"/>
</dbReference>
<evidence type="ECO:0000256" key="3">
    <source>
        <dbReference type="SAM" id="MobiDB-lite"/>
    </source>
</evidence>
<feature type="region of interest" description="Disordered" evidence="3">
    <location>
        <begin position="790"/>
        <end position="827"/>
    </location>
</feature>
<protein>
    <submittedName>
        <fullName evidence="7">CPSF A subunit region-domain-containing protein</fullName>
    </submittedName>
</protein>
<comment type="subcellular location">
    <subcellularLocation>
        <location evidence="1">Nucleus</location>
    </subcellularLocation>
</comment>
<name>A0A1Y2I2K8_9FUNG</name>
<dbReference type="STRING" id="765915.A0A1Y2I2K8"/>
<dbReference type="InterPro" id="IPR050358">
    <property type="entry name" value="RSE1/DDB1/CFT1"/>
</dbReference>
<dbReference type="Pfam" id="PF03178">
    <property type="entry name" value="CPSF_A"/>
    <property type="match status" value="1"/>
</dbReference>
<comment type="caution">
    <text evidence="7">The sequence shown here is derived from an EMBL/GenBank/DDBJ whole genome shotgun (WGS) entry which is preliminary data.</text>
</comment>
<sequence>MYAVHKTLATPSAVSQAVTARFTGCPGTGTGTGTGSGDHDLILVLGTTALQVWHHNNEQLSFFAQWALYGQVAAIHPIPFASCPTQDALLVAFTDAKFAILEYDSGRHQLVSRSLHSFEYDQSLRTGSLLTPLPPILTVDPSATCALALIFRDHWAVLPLGPSTGAAAPSFVVRPSALPAAIHDIVDLVFVPGYLQPTLAVLHQADTRPTWGATLDLRKDTMRVAVVSLDLRTRTQHATLFATPNLPASSFALAAVPAPLAGILVLTANGLIYLSQQAPNGVGACVNAFPLGASTAATAVKETEFKYTFDHSHLGLSLDAAAVAGMHPLPRGTGVRVLLALPSGELWACDLLRAVGGLAATARGGMHDIRFARLFTTAPVAAIVPLQLGRLWFVASANGPSLLVAVDQALATPALVGGTRTRLASEFGGDDVLDAEVAQATGSGKRTTKIVKRRRIGEVSAELMGGGAELVRMTVEEAVDNQQRFTKSVQPPSVTDRLVKVGDRVGAFKVVDAITGLGGLKEAVFCQTNGQNMIFALAGHATGAHFVLLAQSLRPRLVDKFKVFAGARKLWSLQPSPTTPHSLLVMTGGGGGGGASTDQRTLVFRTGKELIQVQDTAFVTSARSLYVGMLCGGTRMVQVLDHAVILMDADGCFLDRVDLEAASGGGNAAKKPAVAVAAAASGGAGKYVVVLSPALALRVYAVAGDKRDKLALVHEEEGVAFASVVTDNTGALVTRDELRTWLGEEMGARVGNRENDEGQGSGMPTDEVPVVMDDMDLDDFERDLYATVEPTPAANGVGNPSAKATAATTNGLGHDAPLAPTPRGPLQPTHREVLVIIRAGTGSVHMMDLDQAGTVTELFACTRVHSQPMSFMDGYDEEQVEGGPTPVAVQRSPAGLVQAHIMTVGSRPEDTYLLLVTKDATLLVYQARLADSRSPSSDGSRLAVVWTKLALDPTLLVHAHNLSAKRPGTGGAPPPAWLSLHPFTNVNGHAGVFAIRGGGGMPRQSFWLLRSRHGALHVVPSGAPISASEADKAKSASKPNSVGDFGHHAPLTATSFATFDNVNCPQGFVFMTGSGELVLAQLDPLMDVSVGMPHRTVHTGITATAASYDDESQTIAVASCWDVPYDMIVEVPDQTEHNKPTGIDPFQLQPDMLNRTVRQGFYAPTIKRYRIELISTDNWRTGDTLTLDPFEQVTAIYHMPLETKSSQSGRKPFLIVATTFIHGEDVAAHGRIYVYDTVNVVPEPGRPETGKRLKLQYVEEIKAPVTALGQVEGHLAVGQGNKIICYDMDEDDQGERVLMGMAFHHTTMMVSHLVSLKQFLAIGDALQSVHLFVMQADPVKLIPLGVDQHQMSVCALEGMVRGDQAAFVAADDVGGVHMMAYAPHNIQTHGGVKLLRRGDFFVGAPVSKMLRYRLGASAAATGQADTPIAVNGMPGDTVDNGLCNLFVCRDGSIGLLVPTSEVMYKRLLLLYNRLADHIPTVAGLHPKAHRHQSLVQSRLFSNNQATMLDLNLVVDLLHRPIAEQHAHIKTIGTSVGRVRGDLRGLQQAWTLL</sequence>
<gene>
    <name evidence="7" type="ORF">BCR44DRAFT_1424562</name>
</gene>
<dbReference type="Pfam" id="PF10433">
    <property type="entry name" value="Beta-prop_RSE1_1st"/>
    <property type="match status" value="1"/>
</dbReference>
<feature type="domain" description="RSE1/DDB1/CPSF1 second beta-propeller" evidence="6">
    <location>
        <begin position="564"/>
        <end position="1021"/>
    </location>
</feature>
<proteinExistence type="predicted"/>
<dbReference type="PANTHER" id="PTHR10644">
    <property type="entry name" value="DNA REPAIR/RNA PROCESSING CPSF FAMILY"/>
    <property type="match status" value="1"/>
</dbReference>
<dbReference type="EMBL" id="MCFL01000003">
    <property type="protein sequence ID" value="ORZ40181.1"/>
    <property type="molecule type" value="Genomic_DNA"/>
</dbReference>
<dbReference type="Gene3D" id="2.130.10.10">
    <property type="entry name" value="YVTN repeat-like/Quinoprotein amine dehydrogenase"/>
    <property type="match status" value="2"/>
</dbReference>
<reference evidence="7 8" key="1">
    <citation type="submission" date="2016-07" db="EMBL/GenBank/DDBJ databases">
        <title>Pervasive Adenine N6-methylation of Active Genes in Fungi.</title>
        <authorList>
            <consortium name="DOE Joint Genome Institute"/>
            <person name="Mondo S.J."/>
            <person name="Dannebaum R.O."/>
            <person name="Kuo R.C."/>
            <person name="Labutti K."/>
            <person name="Haridas S."/>
            <person name="Kuo A."/>
            <person name="Salamov A."/>
            <person name="Ahrendt S.R."/>
            <person name="Lipzen A."/>
            <person name="Sullivan W."/>
            <person name="Andreopoulos W.B."/>
            <person name="Clum A."/>
            <person name="Lindquist E."/>
            <person name="Daum C."/>
            <person name="Ramamoorthy G.K."/>
            <person name="Gryganskyi A."/>
            <person name="Culley D."/>
            <person name="Magnuson J.K."/>
            <person name="James T.Y."/>
            <person name="O'Malley M.A."/>
            <person name="Stajich J.E."/>
            <person name="Spatafora J.W."/>
            <person name="Visel A."/>
            <person name="Grigoriev I.V."/>
        </authorList>
    </citation>
    <scope>NUCLEOTIDE SEQUENCE [LARGE SCALE GENOMIC DNA]</scope>
    <source>
        <strain evidence="7 8">PL171</strain>
    </source>
</reference>
<organism evidence="7 8">
    <name type="scientific">Catenaria anguillulae PL171</name>
    <dbReference type="NCBI Taxonomy" id="765915"/>
    <lineage>
        <taxon>Eukaryota</taxon>
        <taxon>Fungi</taxon>
        <taxon>Fungi incertae sedis</taxon>
        <taxon>Blastocladiomycota</taxon>
        <taxon>Blastocladiomycetes</taxon>
        <taxon>Blastocladiales</taxon>
        <taxon>Catenariaceae</taxon>
        <taxon>Catenaria</taxon>
    </lineage>
</organism>
<dbReference type="Pfam" id="PF23726">
    <property type="entry name" value="Beta-prop_RSE1_2nd"/>
    <property type="match status" value="1"/>
</dbReference>
<dbReference type="Proteomes" id="UP000193411">
    <property type="component" value="Unassembled WGS sequence"/>
</dbReference>
<dbReference type="GO" id="GO:0003676">
    <property type="term" value="F:nucleic acid binding"/>
    <property type="evidence" value="ECO:0007669"/>
    <property type="project" value="InterPro"/>
</dbReference>
<dbReference type="InterPro" id="IPR004871">
    <property type="entry name" value="RSE1/DDB1/CPSF1_C"/>
</dbReference>
<evidence type="ECO:0000259" key="6">
    <source>
        <dbReference type="Pfam" id="PF23726"/>
    </source>
</evidence>
<feature type="domain" description="RSE1/DDB1/CPSF1 C-terminal" evidence="4">
    <location>
        <begin position="1169"/>
        <end position="1513"/>
    </location>
</feature>
<evidence type="ECO:0000256" key="2">
    <source>
        <dbReference type="ARBA" id="ARBA00023242"/>
    </source>
</evidence>
<dbReference type="InterPro" id="IPR058543">
    <property type="entry name" value="Beta-prop_RSE1/DDB1/CPSF1_2nd"/>
</dbReference>
<accession>A0A1Y2I2K8</accession>
<evidence type="ECO:0000259" key="4">
    <source>
        <dbReference type="Pfam" id="PF03178"/>
    </source>
</evidence>
<evidence type="ECO:0000313" key="7">
    <source>
        <dbReference type="EMBL" id="ORZ40181.1"/>
    </source>
</evidence>
<evidence type="ECO:0000313" key="8">
    <source>
        <dbReference type="Proteomes" id="UP000193411"/>
    </source>
</evidence>
<dbReference type="OrthoDB" id="6109at2759"/>
<keyword evidence="8" id="KW-1185">Reference proteome</keyword>